<dbReference type="AlphaFoldDB" id="A0A915KCF6"/>
<dbReference type="Proteomes" id="UP000887565">
    <property type="component" value="Unplaced"/>
</dbReference>
<name>A0A915KCF6_ROMCU</name>
<organism evidence="1 2">
    <name type="scientific">Romanomermis culicivorax</name>
    <name type="common">Nematode worm</name>
    <dbReference type="NCBI Taxonomy" id="13658"/>
    <lineage>
        <taxon>Eukaryota</taxon>
        <taxon>Metazoa</taxon>
        <taxon>Ecdysozoa</taxon>
        <taxon>Nematoda</taxon>
        <taxon>Enoplea</taxon>
        <taxon>Dorylaimia</taxon>
        <taxon>Mermithida</taxon>
        <taxon>Mermithoidea</taxon>
        <taxon>Mermithidae</taxon>
        <taxon>Romanomermis</taxon>
    </lineage>
</organism>
<dbReference type="WBParaSite" id="nRc.2.0.1.t35599-RA">
    <property type="protein sequence ID" value="nRc.2.0.1.t35599-RA"/>
    <property type="gene ID" value="nRc.2.0.1.g35599"/>
</dbReference>
<protein>
    <submittedName>
        <fullName evidence="2">Uncharacterized protein</fullName>
    </submittedName>
</protein>
<evidence type="ECO:0000313" key="2">
    <source>
        <dbReference type="WBParaSite" id="nRc.2.0.1.t35599-RA"/>
    </source>
</evidence>
<proteinExistence type="predicted"/>
<keyword evidence="1" id="KW-1185">Reference proteome</keyword>
<sequence>MTDQNVDSMIVSSPSPIYLQRSGYDSRSKTLRISGSGPVPGPKFLEYRVRSLCVLRNINLQMLIICKRFKFSILRALKSGNIEKSPALSATFHSIHFRMLESEKNFSAARLKRWQLIRPVTYHTGNTVHIKKYLVLEGYRSATVAWYRVTSDWVSCPRWSRAKVIQRKSAINFYVQKAEFIREMIRNLKIPYSMCYEKICKTPVRRPKLWWASTVNKFRTNDFSSNFTVHDDKYVRNFTKTRLKQHRTNERQFILMNNGQSIKDSVLKKLQNNGRRNRGS</sequence>
<accession>A0A915KCF6</accession>
<reference evidence="2" key="1">
    <citation type="submission" date="2022-11" db="UniProtKB">
        <authorList>
            <consortium name="WormBaseParasite"/>
        </authorList>
    </citation>
    <scope>IDENTIFICATION</scope>
</reference>
<evidence type="ECO:0000313" key="1">
    <source>
        <dbReference type="Proteomes" id="UP000887565"/>
    </source>
</evidence>